<evidence type="ECO:0000313" key="5">
    <source>
        <dbReference type="WormBase" id="SRAE_2000424000"/>
    </source>
</evidence>
<dbReference type="CTD" id="36381962"/>
<evidence type="ECO:0000313" key="4">
    <source>
        <dbReference type="WBParaSite" id="SRAE_2000424000.1"/>
    </source>
</evidence>
<reference evidence="2 3" key="1">
    <citation type="submission" date="2014-09" db="EMBL/GenBank/DDBJ databases">
        <authorList>
            <person name="Martin A.A."/>
        </authorList>
    </citation>
    <scope>NUCLEOTIDE SEQUENCE</scope>
    <source>
        <strain evidence="3">ED321</strain>
        <strain evidence="2">ED321 Heterogonic</strain>
    </source>
</reference>
<keyword evidence="1" id="KW-0812">Transmembrane</keyword>
<accession>A0A090LIE9</accession>
<feature type="transmembrane region" description="Helical" evidence="1">
    <location>
        <begin position="65"/>
        <end position="84"/>
    </location>
</feature>
<dbReference type="RefSeq" id="XP_024508791.1">
    <property type="nucleotide sequence ID" value="XM_024643086.1"/>
</dbReference>
<gene>
    <name evidence="2 4 5" type="ORF">SRAE_2000424000</name>
</gene>
<sequence length="109" mass="12613">MQNEKAYIIGWLTLLTSIPVLVIQVITTTILCYKIDLIIKNVAYLLITINGFIFFIQQIIHLVSSIFYCILNLIFLSEIKYPIISMLKRNHLVKSPIKPSIKCTRVIFN</sequence>
<protein>
    <submittedName>
        <fullName evidence="4">7TM GPCR, serpentine receptor class e (Sre) family-containing protein</fullName>
    </submittedName>
</protein>
<reference evidence="4" key="2">
    <citation type="submission" date="2020-12" db="UniProtKB">
        <authorList>
            <consortium name="WormBaseParasite"/>
        </authorList>
    </citation>
    <scope>IDENTIFICATION</scope>
</reference>
<dbReference type="GeneID" id="36381962"/>
<name>A0A090LIE9_STRRB</name>
<proteinExistence type="predicted"/>
<feature type="transmembrane region" description="Helical" evidence="1">
    <location>
        <begin position="6"/>
        <end position="33"/>
    </location>
</feature>
<dbReference type="AlphaFoldDB" id="A0A090LIE9"/>
<dbReference type="WBParaSite" id="SRAE_2000424000.1">
    <property type="protein sequence ID" value="SRAE_2000424000.1"/>
    <property type="gene ID" value="WBGene00264469"/>
</dbReference>
<organism evidence="2">
    <name type="scientific">Strongyloides ratti</name>
    <name type="common">Parasitic roundworm</name>
    <dbReference type="NCBI Taxonomy" id="34506"/>
    <lineage>
        <taxon>Eukaryota</taxon>
        <taxon>Metazoa</taxon>
        <taxon>Ecdysozoa</taxon>
        <taxon>Nematoda</taxon>
        <taxon>Chromadorea</taxon>
        <taxon>Rhabditida</taxon>
        <taxon>Tylenchina</taxon>
        <taxon>Panagrolaimomorpha</taxon>
        <taxon>Strongyloidoidea</taxon>
        <taxon>Strongyloididae</taxon>
        <taxon>Strongyloides</taxon>
    </lineage>
</organism>
<dbReference type="WormBase" id="SRAE_2000424000">
    <property type="protein sequence ID" value="SRP12396"/>
    <property type="gene ID" value="WBGene00264469"/>
</dbReference>
<evidence type="ECO:0000313" key="2">
    <source>
        <dbReference type="EMBL" id="CEF69592.1"/>
    </source>
</evidence>
<keyword evidence="1" id="KW-1133">Transmembrane helix</keyword>
<evidence type="ECO:0000313" key="3">
    <source>
        <dbReference type="Proteomes" id="UP000035682"/>
    </source>
</evidence>
<dbReference type="Proteomes" id="UP000035682">
    <property type="component" value="Unplaced"/>
</dbReference>
<keyword evidence="3" id="KW-1185">Reference proteome</keyword>
<keyword evidence="1" id="KW-0472">Membrane</keyword>
<evidence type="ECO:0000256" key="1">
    <source>
        <dbReference type="SAM" id="Phobius"/>
    </source>
</evidence>
<dbReference type="EMBL" id="LN609529">
    <property type="protein sequence ID" value="CEF69592.1"/>
    <property type="molecule type" value="Genomic_DNA"/>
</dbReference>